<gene>
    <name evidence="1" type="ORF">G3M56_012495</name>
</gene>
<evidence type="ECO:0000313" key="2">
    <source>
        <dbReference type="Proteomes" id="UP000475117"/>
    </source>
</evidence>
<dbReference type="KEGG" id="soa:G3M56_012495"/>
<name>A0A6B3L4T7_9BACT</name>
<dbReference type="EMBL" id="CP066776">
    <property type="protein sequence ID" value="QQL44689.1"/>
    <property type="molecule type" value="Genomic_DNA"/>
</dbReference>
<protein>
    <submittedName>
        <fullName evidence="1">Uncharacterized protein</fullName>
    </submittedName>
</protein>
<keyword evidence="2" id="KW-1185">Reference proteome</keyword>
<organism evidence="1 2">
    <name type="scientific">Sulfuriroseicoccus oceanibius</name>
    <dbReference type="NCBI Taxonomy" id="2707525"/>
    <lineage>
        <taxon>Bacteria</taxon>
        <taxon>Pseudomonadati</taxon>
        <taxon>Verrucomicrobiota</taxon>
        <taxon>Verrucomicrobiia</taxon>
        <taxon>Verrucomicrobiales</taxon>
        <taxon>Verrucomicrobiaceae</taxon>
        <taxon>Sulfuriroseicoccus</taxon>
    </lineage>
</organism>
<sequence length="119" mass="13007">MNDPSVDEIIIKMMHQERSENEIMEALREAGLIDRFNAYDIHLKIADYRRASDIIPPKPSILSRIMTRAFGLVALAVGILFLAWGLGVIGDPVVRPLFAIFGGGALVLAGTKLTFGSPD</sequence>
<accession>A0A6B3L4T7</accession>
<dbReference type="AlphaFoldDB" id="A0A6B3L4T7"/>
<dbReference type="Proteomes" id="UP000475117">
    <property type="component" value="Chromosome"/>
</dbReference>
<dbReference type="RefSeq" id="WP_164364289.1">
    <property type="nucleotide sequence ID" value="NZ_CP066776.1"/>
</dbReference>
<proteinExistence type="predicted"/>
<reference evidence="1 2" key="1">
    <citation type="submission" date="2020-12" db="EMBL/GenBank/DDBJ databases">
        <title>Sulforoseuscoccus oceanibium gen. nov., sp. nov., a representative of the phylum Verrucomicrobia with special cytoplasmic membrane, and proposal of Sulforoseuscoccusaceae fam. nov.</title>
        <authorList>
            <person name="Xi F."/>
        </authorList>
    </citation>
    <scope>NUCLEOTIDE SEQUENCE [LARGE SCALE GENOMIC DNA]</scope>
    <source>
        <strain evidence="1 2">T37</strain>
    </source>
</reference>
<evidence type="ECO:0000313" key="1">
    <source>
        <dbReference type="EMBL" id="QQL44689.1"/>
    </source>
</evidence>